<evidence type="ECO:0000313" key="1">
    <source>
        <dbReference type="EMBL" id="KAF8906992.1"/>
    </source>
</evidence>
<comment type="caution">
    <text evidence="1">The sequence shown here is derived from an EMBL/GenBank/DDBJ whole genome shotgun (WGS) entry which is preliminary data.</text>
</comment>
<keyword evidence="2" id="KW-1185">Reference proteome</keyword>
<dbReference type="AlphaFoldDB" id="A0A9P5NWL8"/>
<reference evidence="1" key="1">
    <citation type="submission" date="2020-11" db="EMBL/GenBank/DDBJ databases">
        <authorList>
            <consortium name="DOE Joint Genome Institute"/>
            <person name="Ahrendt S."/>
            <person name="Riley R."/>
            <person name="Andreopoulos W."/>
            <person name="LaButti K."/>
            <person name="Pangilinan J."/>
            <person name="Ruiz-duenas F.J."/>
            <person name="Barrasa J.M."/>
            <person name="Sanchez-Garcia M."/>
            <person name="Camarero S."/>
            <person name="Miyauchi S."/>
            <person name="Serrano A."/>
            <person name="Linde D."/>
            <person name="Babiker R."/>
            <person name="Drula E."/>
            <person name="Ayuso-Fernandez I."/>
            <person name="Pacheco R."/>
            <person name="Padilla G."/>
            <person name="Ferreira P."/>
            <person name="Barriuso J."/>
            <person name="Kellner H."/>
            <person name="Castanera R."/>
            <person name="Alfaro M."/>
            <person name="Ramirez L."/>
            <person name="Pisabarro A.G."/>
            <person name="Kuo A."/>
            <person name="Tritt A."/>
            <person name="Lipzen A."/>
            <person name="He G."/>
            <person name="Yan M."/>
            <person name="Ng V."/>
            <person name="Cullen D."/>
            <person name="Martin F."/>
            <person name="Rosso M.-N."/>
            <person name="Henrissat B."/>
            <person name="Hibbett D."/>
            <person name="Martinez A.T."/>
            <person name="Grigoriev I.V."/>
        </authorList>
    </citation>
    <scope>NUCLEOTIDE SEQUENCE</scope>
    <source>
        <strain evidence="1">AH 44721</strain>
    </source>
</reference>
<sequence length="135" mass="16109">MKARKGLCQLLIKESLVDEKLILDLRKLSMPRGGPNLHYKLDQPFIIDLEYPAFTDLCRSVQDITFYLRKLKATFLELRRRQYALYRLYPRSLRYLVSNPRSRVWCSEFWTCCHLFGVLILRMTSCSHLCWGVFL</sequence>
<gene>
    <name evidence="1" type="ORF">CPB84DRAFT_1822614</name>
</gene>
<organism evidence="1 2">
    <name type="scientific">Gymnopilus junonius</name>
    <name type="common">Spectacular rustgill mushroom</name>
    <name type="synonym">Gymnopilus spectabilis subsp. junonius</name>
    <dbReference type="NCBI Taxonomy" id="109634"/>
    <lineage>
        <taxon>Eukaryota</taxon>
        <taxon>Fungi</taxon>
        <taxon>Dikarya</taxon>
        <taxon>Basidiomycota</taxon>
        <taxon>Agaricomycotina</taxon>
        <taxon>Agaricomycetes</taxon>
        <taxon>Agaricomycetidae</taxon>
        <taxon>Agaricales</taxon>
        <taxon>Agaricineae</taxon>
        <taxon>Hymenogastraceae</taxon>
        <taxon>Gymnopilus</taxon>
    </lineage>
</organism>
<accession>A0A9P5NWL8</accession>
<dbReference type="EMBL" id="JADNYJ010000016">
    <property type="protein sequence ID" value="KAF8906992.1"/>
    <property type="molecule type" value="Genomic_DNA"/>
</dbReference>
<proteinExistence type="predicted"/>
<dbReference type="Proteomes" id="UP000724874">
    <property type="component" value="Unassembled WGS sequence"/>
</dbReference>
<evidence type="ECO:0000313" key="2">
    <source>
        <dbReference type="Proteomes" id="UP000724874"/>
    </source>
</evidence>
<protein>
    <submittedName>
        <fullName evidence="1">Uncharacterized protein</fullName>
    </submittedName>
</protein>
<name>A0A9P5NWL8_GYMJU</name>